<proteinExistence type="predicted"/>
<gene>
    <name evidence="4" type="ORF">ACFPCY_24165</name>
</gene>
<sequence length="117" mass="12642">MAFFLVAVIGGVFGLYVWTPMPTEPQRGVTDEGSTVYFDDGRTPIFRVGANRQTVRHDQIPDRVRWAVLSAEDRGFYSGHGVSLSGTFRALWNNASGGDTQGGSTITQSSPGTTTRA</sequence>
<comment type="caution">
    <text evidence="4">The sequence shown here is derived from an EMBL/GenBank/DDBJ whole genome shotgun (WGS) entry which is preliminary data.</text>
</comment>
<evidence type="ECO:0000256" key="1">
    <source>
        <dbReference type="ARBA" id="ARBA00022679"/>
    </source>
</evidence>
<dbReference type="EMBL" id="JBHSIT010000007">
    <property type="protein sequence ID" value="MFC4910430.1"/>
    <property type="molecule type" value="Genomic_DNA"/>
</dbReference>
<dbReference type="InterPro" id="IPR050396">
    <property type="entry name" value="Glycosyltr_51/Transpeptidase"/>
</dbReference>
<evidence type="ECO:0000259" key="3">
    <source>
        <dbReference type="Pfam" id="PF00912"/>
    </source>
</evidence>
<accession>A0ABV9U1W5</accession>
<dbReference type="Pfam" id="PF00912">
    <property type="entry name" value="Transgly"/>
    <property type="match status" value="1"/>
</dbReference>
<dbReference type="SUPFAM" id="SSF53955">
    <property type="entry name" value="Lysozyme-like"/>
    <property type="match status" value="1"/>
</dbReference>
<evidence type="ECO:0000313" key="4">
    <source>
        <dbReference type="EMBL" id="MFC4910430.1"/>
    </source>
</evidence>
<dbReference type="InterPro" id="IPR036950">
    <property type="entry name" value="PBP_transglycosylase"/>
</dbReference>
<evidence type="ECO:0000313" key="5">
    <source>
        <dbReference type="Proteomes" id="UP001595872"/>
    </source>
</evidence>
<feature type="region of interest" description="Disordered" evidence="2">
    <location>
        <begin position="95"/>
        <end position="117"/>
    </location>
</feature>
<protein>
    <submittedName>
        <fullName evidence="4">Transglycosylase domain-containing protein</fullName>
    </submittedName>
</protein>
<dbReference type="InterPro" id="IPR001264">
    <property type="entry name" value="Glyco_trans_51"/>
</dbReference>
<organism evidence="4 5">
    <name type="scientific">Actinomadura gamaensis</name>
    <dbReference type="NCBI Taxonomy" id="1763541"/>
    <lineage>
        <taxon>Bacteria</taxon>
        <taxon>Bacillati</taxon>
        <taxon>Actinomycetota</taxon>
        <taxon>Actinomycetes</taxon>
        <taxon>Streptosporangiales</taxon>
        <taxon>Thermomonosporaceae</taxon>
        <taxon>Actinomadura</taxon>
    </lineage>
</organism>
<dbReference type="PANTHER" id="PTHR32282">
    <property type="entry name" value="BINDING PROTEIN TRANSPEPTIDASE, PUTATIVE-RELATED"/>
    <property type="match status" value="1"/>
</dbReference>
<dbReference type="PANTHER" id="PTHR32282:SF34">
    <property type="entry name" value="PENICILLIN-BINDING PROTEIN 1A"/>
    <property type="match status" value="1"/>
</dbReference>
<dbReference type="Gene3D" id="1.10.3810.10">
    <property type="entry name" value="Biosynthetic peptidoglycan transglycosylase-like"/>
    <property type="match status" value="1"/>
</dbReference>
<feature type="domain" description="Glycosyl transferase family 51" evidence="3">
    <location>
        <begin position="49"/>
        <end position="108"/>
    </location>
</feature>
<dbReference type="RefSeq" id="WP_378258781.1">
    <property type="nucleotide sequence ID" value="NZ_JBHSIT010000007.1"/>
</dbReference>
<name>A0ABV9U1W5_9ACTN</name>
<reference evidence="5" key="1">
    <citation type="journal article" date="2019" name="Int. J. Syst. Evol. Microbiol.">
        <title>The Global Catalogue of Microorganisms (GCM) 10K type strain sequencing project: providing services to taxonomists for standard genome sequencing and annotation.</title>
        <authorList>
            <consortium name="The Broad Institute Genomics Platform"/>
            <consortium name="The Broad Institute Genome Sequencing Center for Infectious Disease"/>
            <person name="Wu L."/>
            <person name="Ma J."/>
        </authorList>
    </citation>
    <scope>NUCLEOTIDE SEQUENCE [LARGE SCALE GENOMIC DNA]</scope>
    <source>
        <strain evidence="5">KLKA75</strain>
    </source>
</reference>
<dbReference type="Proteomes" id="UP001595872">
    <property type="component" value="Unassembled WGS sequence"/>
</dbReference>
<keyword evidence="1" id="KW-0808">Transferase</keyword>
<dbReference type="InterPro" id="IPR023346">
    <property type="entry name" value="Lysozyme-like_dom_sf"/>
</dbReference>
<keyword evidence="5" id="KW-1185">Reference proteome</keyword>
<evidence type="ECO:0000256" key="2">
    <source>
        <dbReference type="SAM" id="MobiDB-lite"/>
    </source>
</evidence>